<accession>A0A4C1U2C4</accession>
<comment type="caution">
    <text evidence="1">The sequence shown here is derived from an EMBL/GenBank/DDBJ whole genome shotgun (WGS) entry which is preliminary data.</text>
</comment>
<reference evidence="1 2" key="1">
    <citation type="journal article" date="2019" name="Commun. Biol.">
        <title>The bagworm genome reveals a unique fibroin gene that provides high tensile strength.</title>
        <authorList>
            <person name="Kono N."/>
            <person name="Nakamura H."/>
            <person name="Ohtoshi R."/>
            <person name="Tomita M."/>
            <person name="Numata K."/>
            <person name="Arakawa K."/>
        </authorList>
    </citation>
    <scope>NUCLEOTIDE SEQUENCE [LARGE SCALE GENOMIC DNA]</scope>
</reference>
<dbReference type="STRING" id="151549.A0A4C1U2C4"/>
<protein>
    <submittedName>
        <fullName evidence="1">Uncharacterized protein</fullName>
    </submittedName>
</protein>
<sequence>METLVLIPQELSLALRTGGARAEASASVWSSAELARGTLLYPFQGTIRIDKLHVYSYVPDSDRTTIQPSRCSNHPPTITHVVGGVRCGRAYHLLGNSSSRARSSAVRAYRGARGASYVAAFGVRCRALYERARLALDQFSSVAWRAVAAAGRADTRRSVRRSLPAARFCSAGTQEPN</sequence>
<proteinExistence type="predicted"/>
<keyword evidence="2" id="KW-1185">Reference proteome</keyword>
<evidence type="ECO:0000313" key="2">
    <source>
        <dbReference type="Proteomes" id="UP000299102"/>
    </source>
</evidence>
<evidence type="ECO:0000313" key="1">
    <source>
        <dbReference type="EMBL" id="GBP20410.1"/>
    </source>
</evidence>
<name>A0A4C1U2C4_EUMVA</name>
<dbReference type="Proteomes" id="UP000299102">
    <property type="component" value="Unassembled WGS sequence"/>
</dbReference>
<dbReference type="OrthoDB" id="3437960at2759"/>
<dbReference type="EMBL" id="BGZK01000118">
    <property type="protein sequence ID" value="GBP20410.1"/>
    <property type="molecule type" value="Genomic_DNA"/>
</dbReference>
<dbReference type="AlphaFoldDB" id="A0A4C1U2C4"/>
<gene>
    <name evidence="1" type="ORF">EVAR_14659_1</name>
</gene>
<organism evidence="1 2">
    <name type="scientific">Eumeta variegata</name>
    <name type="common">Bagworm moth</name>
    <name type="synonym">Eumeta japonica</name>
    <dbReference type="NCBI Taxonomy" id="151549"/>
    <lineage>
        <taxon>Eukaryota</taxon>
        <taxon>Metazoa</taxon>
        <taxon>Ecdysozoa</taxon>
        <taxon>Arthropoda</taxon>
        <taxon>Hexapoda</taxon>
        <taxon>Insecta</taxon>
        <taxon>Pterygota</taxon>
        <taxon>Neoptera</taxon>
        <taxon>Endopterygota</taxon>
        <taxon>Lepidoptera</taxon>
        <taxon>Glossata</taxon>
        <taxon>Ditrysia</taxon>
        <taxon>Tineoidea</taxon>
        <taxon>Psychidae</taxon>
        <taxon>Oiketicinae</taxon>
        <taxon>Eumeta</taxon>
    </lineage>
</organism>